<proteinExistence type="predicted"/>
<comment type="caution">
    <text evidence="2">The sequence shown here is derived from an EMBL/GenBank/DDBJ whole genome shotgun (WGS) entry which is preliminary data.</text>
</comment>
<reference evidence="2" key="1">
    <citation type="submission" date="2020-05" db="EMBL/GenBank/DDBJ databases">
        <title>Phylogenomic resolution of chytrid fungi.</title>
        <authorList>
            <person name="Stajich J.E."/>
            <person name="Amses K."/>
            <person name="Simmons R."/>
            <person name="Seto K."/>
            <person name="Myers J."/>
            <person name="Bonds A."/>
            <person name="Quandt C.A."/>
            <person name="Barry K."/>
            <person name="Liu P."/>
            <person name="Grigoriev I."/>
            <person name="Longcore J.E."/>
            <person name="James T.Y."/>
        </authorList>
    </citation>
    <scope>NUCLEOTIDE SEQUENCE</scope>
    <source>
        <strain evidence="2">JEL0513</strain>
    </source>
</reference>
<dbReference type="EMBL" id="JADGJH010001787">
    <property type="protein sequence ID" value="KAJ3109944.1"/>
    <property type="molecule type" value="Genomic_DNA"/>
</dbReference>
<evidence type="ECO:0000313" key="3">
    <source>
        <dbReference type="Proteomes" id="UP001211907"/>
    </source>
</evidence>
<dbReference type="Proteomes" id="UP001211907">
    <property type="component" value="Unassembled WGS sequence"/>
</dbReference>
<keyword evidence="3" id="KW-1185">Reference proteome</keyword>
<evidence type="ECO:0000256" key="1">
    <source>
        <dbReference type="SAM" id="SignalP"/>
    </source>
</evidence>
<feature type="chain" id="PRO_5042255570" evidence="1">
    <location>
        <begin position="29"/>
        <end position="202"/>
    </location>
</feature>
<gene>
    <name evidence="2" type="ORF">HK100_003211</name>
</gene>
<keyword evidence="1" id="KW-0732">Signal</keyword>
<dbReference type="AlphaFoldDB" id="A0AAD5T099"/>
<evidence type="ECO:0000313" key="2">
    <source>
        <dbReference type="EMBL" id="KAJ3109944.1"/>
    </source>
</evidence>
<feature type="signal peptide" evidence="1">
    <location>
        <begin position="1"/>
        <end position="28"/>
    </location>
</feature>
<organism evidence="2 3">
    <name type="scientific">Physocladia obscura</name>
    <dbReference type="NCBI Taxonomy" id="109957"/>
    <lineage>
        <taxon>Eukaryota</taxon>
        <taxon>Fungi</taxon>
        <taxon>Fungi incertae sedis</taxon>
        <taxon>Chytridiomycota</taxon>
        <taxon>Chytridiomycota incertae sedis</taxon>
        <taxon>Chytridiomycetes</taxon>
        <taxon>Chytridiales</taxon>
        <taxon>Chytriomycetaceae</taxon>
        <taxon>Physocladia</taxon>
    </lineage>
</organism>
<name>A0AAD5T099_9FUNG</name>
<protein>
    <submittedName>
        <fullName evidence="2">Uncharacterized protein</fullName>
    </submittedName>
</protein>
<accession>A0AAD5T099</accession>
<sequence>MKSPVAAAAVFVAGSAWLLSGVLVSAGGAPSQSNYCKPSQSCWPALHAWNTLNVTIGGQLIEVTPVAKPCYDDPSGIGCEIVEEGYYDPYYRSATPGAAQVLPELGNVRGGQLPNRPRGSVDERAGQLLAGTTVGVRGERDERGGGVSGGGVRAAVQHQACSAQHGARLPRAVVRAGLADAVDAQPQEHAVRGGVRAQRHAG</sequence>
<feature type="non-terminal residue" evidence="2">
    <location>
        <position position="202"/>
    </location>
</feature>